<protein>
    <submittedName>
        <fullName evidence="2">Uncharacterized protein</fullName>
    </submittedName>
</protein>
<keyword evidence="3" id="KW-1185">Reference proteome</keyword>
<gene>
    <name evidence="2" type="ORF">BaRGS_00001661</name>
</gene>
<dbReference type="EMBL" id="JACVVK020000005">
    <property type="protein sequence ID" value="KAK7506810.1"/>
    <property type="molecule type" value="Genomic_DNA"/>
</dbReference>
<dbReference type="Proteomes" id="UP001519460">
    <property type="component" value="Unassembled WGS sequence"/>
</dbReference>
<evidence type="ECO:0000313" key="2">
    <source>
        <dbReference type="EMBL" id="KAK7506810.1"/>
    </source>
</evidence>
<name>A0ABD0M4G2_9CAEN</name>
<sequence length="208" mass="23855">MLVVNLGRSAERSNPKRPILQKTYEPADTENHRAVARTTAEDRDMRRLFVALGSSQDNVALGSERAPREEGQGMAWRDVHHPNRKDKPFASLLSHPLFSIFPRLPPRWLYDFKLLTYTVTAYNRRPEIFTPAADKRLDTGSEAGSRSPPRQRRCGNVAFKEKAVREDKDLQTFLHSRDTLSVIRLESWFVWEEDGSFVLGDSQSFLLA</sequence>
<dbReference type="AlphaFoldDB" id="A0ABD0M4G2"/>
<accession>A0ABD0M4G2</accession>
<evidence type="ECO:0000313" key="3">
    <source>
        <dbReference type="Proteomes" id="UP001519460"/>
    </source>
</evidence>
<feature type="region of interest" description="Disordered" evidence="1">
    <location>
        <begin position="133"/>
        <end position="152"/>
    </location>
</feature>
<reference evidence="2 3" key="1">
    <citation type="journal article" date="2023" name="Sci. Data">
        <title>Genome assembly of the Korean intertidal mud-creeper Batillaria attramentaria.</title>
        <authorList>
            <person name="Patra A.K."/>
            <person name="Ho P.T."/>
            <person name="Jun S."/>
            <person name="Lee S.J."/>
            <person name="Kim Y."/>
            <person name="Won Y.J."/>
        </authorList>
    </citation>
    <scope>NUCLEOTIDE SEQUENCE [LARGE SCALE GENOMIC DNA]</scope>
    <source>
        <strain evidence="2">Wonlab-2016</strain>
    </source>
</reference>
<proteinExistence type="predicted"/>
<organism evidence="2 3">
    <name type="scientific">Batillaria attramentaria</name>
    <dbReference type="NCBI Taxonomy" id="370345"/>
    <lineage>
        <taxon>Eukaryota</taxon>
        <taxon>Metazoa</taxon>
        <taxon>Spiralia</taxon>
        <taxon>Lophotrochozoa</taxon>
        <taxon>Mollusca</taxon>
        <taxon>Gastropoda</taxon>
        <taxon>Caenogastropoda</taxon>
        <taxon>Sorbeoconcha</taxon>
        <taxon>Cerithioidea</taxon>
        <taxon>Batillariidae</taxon>
        <taxon>Batillaria</taxon>
    </lineage>
</organism>
<comment type="caution">
    <text evidence="2">The sequence shown here is derived from an EMBL/GenBank/DDBJ whole genome shotgun (WGS) entry which is preliminary data.</text>
</comment>
<evidence type="ECO:0000256" key="1">
    <source>
        <dbReference type="SAM" id="MobiDB-lite"/>
    </source>
</evidence>